<gene>
    <name evidence="4" type="ORF">Naga_101087g1</name>
</gene>
<organism evidence="4 5">
    <name type="scientific">Nannochloropsis gaditana</name>
    <dbReference type="NCBI Taxonomy" id="72520"/>
    <lineage>
        <taxon>Eukaryota</taxon>
        <taxon>Sar</taxon>
        <taxon>Stramenopiles</taxon>
        <taxon>Ochrophyta</taxon>
        <taxon>Eustigmatophyceae</taxon>
        <taxon>Eustigmatales</taxon>
        <taxon>Monodopsidaceae</taxon>
        <taxon>Nannochloropsis</taxon>
    </lineage>
</organism>
<feature type="signal peptide" evidence="3">
    <location>
        <begin position="1"/>
        <end position="27"/>
    </location>
</feature>
<evidence type="ECO:0000313" key="5">
    <source>
        <dbReference type="Proteomes" id="UP000019335"/>
    </source>
</evidence>
<feature type="chain" id="PRO_5004901051" evidence="3">
    <location>
        <begin position="28"/>
        <end position="151"/>
    </location>
</feature>
<evidence type="ECO:0000256" key="2">
    <source>
        <dbReference type="SAM" id="Phobius"/>
    </source>
</evidence>
<feature type="transmembrane region" description="Helical" evidence="2">
    <location>
        <begin position="129"/>
        <end position="149"/>
    </location>
</feature>
<accession>W7TSE4</accession>
<proteinExistence type="predicted"/>
<keyword evidence="2" id="KW-1133">Transmembrane helix</keyword>
<evidence type="ECO:0000313" key="4">
    <source>
        <dbReference type="EMBL" id="EWM23274.1"/>
    </source>
</evidence>
<dbReference type="AlphaFoldDB" id="W7TSE4"/>
<name>W7TSE4_9STRA</name>
<feature type="compositionally biased region" description="Pro residues" evidence="1">
    <location>
        <begin position="36"/>
        <end position="45"/>
    </location>
</feature>
<dbReference type="OrthoDB" id="10454177at2759"/>
<reference evidence="4 5" key="1">
    <citation type="journal article" date="2014" name="Mol. Plant">
        <title>Chromosome Scale Genome Assembly and Transcriptome Profiling of Nannochloropsis gaditana in Nitrogen Depletion.</title>
        <authorList>
            <person name="Corteggiani Carpinelli E."/>
            <person name="Telatin A."/>
            <person name="Vitulo N."/>
            <person name="Forcato C."/>
            <person name="D'Angelo M."/>
            <person name="Schiavon R."/>
            <person name="Vezzi A."/>
            <person name="Giacometti G.M."/>
            <person name="Morosinotto T."/>
            <person name="Valle G."/>
        </authorList>
    </citation>
    <scope>NUCLEOTIDE SEQUENCE [LARGE SCALE GENOMIC DNA]</scope>
    <source>
        <strain evidence="4 5">B-31</strain>
    </source>
</reference>
<evidence type="ECO:0000256" key="1">
    <source>
        <dbReference type="SAM" id="MobiDB-lite"/>
    </source>
</evidence>
<feature type="region of interest" description="Disordered" evidence="1">
    <location>
        <begin position="30"/>
        <end position="53"/>
    </location>
</feature>
<dbReference type="EMBL" id="AZIL01001696">
    <property type="protein sequence ID" value="EWM23274.1"/>
    <property type="molecule type" value="Genomic_DNA"/>
</dbReference>
<protein>
    <submittedName>
        <fullName evidence="4">Uncharacterized protein</fullName>
    </submittedName>
</protein>
<dbReference type="Proteomes" id="UP000019335">
    <property type="component" value="Chromosome 17"/>
</dbReference>
<keyword evidence="2" id="KW-0472">Membrane</keyword>
<keyword evidence="5" id="KW-1185">Reference proteome</keyword>
<evidence type="ECO:0000256" key="3">
    <source>
        <dbReference type="SAM" id="SignalP"/>
    </source>
</evidence>
<keyword evidence="2" id="KW-0812">Transmembrane</keyword>
<comment type="caution">
    <text evidence="4">The sequence shown here is derived from an EMBL/GenBank/DDBJ whole genome shotgun (WGS) entry which is preliminary data.</text>
</comment>
<feature type="transmembrane region" description="Helical" evidence="2">
    <location>
        <begin position="90"/>
        <end position="117"/>
    </location>
</feature>
<keyword evidence="3" id="KW-0732">Signal</keyword>
<sequence length="151" mass="17237">MCLELALSGRGILFLILFLPSVPSEMATEMARSPALHPPSPPPLPQQCRQQQQRQEPEYFRSRVSYGRMIRRTWQPAWQSAPNSWSRPCLLIASGFCTALGVGYQAVAIAGWLQYYLLLRFLDRGRRRLRLWVLAWLVHAAGWTLAMAVGR</sequence>